<dbReference type="PANTHER" id="PTHR37984">
    <property type="entry name" value="PROTEIN CBG26694"/>
    <property type="match status" value="1"/>
</dbReference>
<dbReference type="GO" id="GO:0003723">
    <property type="term" value="F:RNA binding"/>
    <property type="evidence" value="ECO:0007669"/>
    <property type="project" value="UniProtKB-KW"/>
</dbReference>
<feature type="domain" description="Integrase catalytic" evidence="2">
    <location>
        <begin position="1"/>
        <end position="158"/>
    </location>
</feature>
<gene>
    <name evidence="3" type="ORF">O181_038783</name>
</gene>
<keyword evidence="4" id="KW-1185">Reference proteome</keyword>
<dbReference type="Proteomes" id="UP000765509">
    <property type="component" value="Unassembled WGS sequence"/>
</dbReference>
<dbReference type="Gene3D" id="3.30.420.10">
    <property type="entry name" value="Ribonuclease H-like superfamily/Ribonuclease H"/>
    <property type="match status" value="1"/>
</dbReference>
<reference evidence="3" key="1">
    <citation type="submission" date="2021-03" db="EMBL/GenBank/DDBJ databases">
        <title>Draft genome sequence of rust myrtle Austropuccinia psidii MF-1, a brazilian biotype.</title>
        <authorList>
            <person name="Quecine M.C."/>
            <person name="Pachon D.M.R."/>
            <person name="Bonatelli M.L."/>
            <person name="Correr F.H."/>
            <person name="Franceschini L.M."/>
            <person name="Leite T.F."/>
            <person name="Margarido G.R.A."/>
            <person name="Almeida C.A."/>
            <person name="Ferrarezi J.A."/>
            <person name="Labate C.A."/>
        </authorList>
    </citation>
    <scope>NUCLEOTIDE SEQUENCE</scope>
    <source>
        <strain evidence="3">MF-1</strain>
    </source>
</reference>
<organism evidence="3 4">
    <name type="scientific">Austropuccinia psidii MF-1</name>
    <dbReference type="NCBI Taxonomy" id="1389203"/>
    <lineage>
        <taxon>Eukaryota</taxon>
        <taxon>Fungi</taxon>
        <taxon>Dikarya</taxon>
        <taxon>Basidiomycota</taxon>
        <taxon>Pucciniomycotina</taxon>
        <taxon>Pucciniomycetes</taxon>
        <taxon>Pucciniales</taxon>
        <taxon>Sphaerophragmiaceae</taxon>
        <taxon>Austropuccinia</taxon>
    </lineage>
</organism>
<protein>
    <recommendedName>
        <fullName evidence="2">Integrase catalytic domain-containing protein</fullName>
    </recommendedName>
</protein>
<evidence type="ECO:0000256" key="1">
    <source>
        <dbReference type="ARBA" id="ARBA00022884"/>
    </source>
</evidence>
<comment type="caution">
    <text evidence="3">The sequence shown here is derived from an EMBL/GenBank/DDBJ whole genome shotgun (WGS) entry which is preliminary data.</text>
</comment>
<sequence length="211" mass="24379">MDFITQLPLLNGFDSILVVVDRVSKMAIFIPAYGEITALDLAQIIIDHVFSKHGIPASIVSDRGSLFVSAFWTQLCQKLKVSRDLSTDFHPEADGQTERENQILDHYLWMYVSYHQDVWHTWLTLAEFAYNNAIYSSTKLTCWKVINKAPISTASSQRRIRVNNNKIQEYTDRNRTITPYFKPGDKVWLASKNIKTKRPTKKLSERWLGPL</sequence>
<dbReference type="PANTHER" id="PTHR37984:SF15">
    <property type="entry name" value="INTEGRASE CATALYTIC DOMAIN-CONTAINING PROTEIN"/>
    <property type="match status" value="1"/>
</dbReference>
<evidence type="ECO:0000313" key="4">
    <source>
        <dbReference type="Proteomes" id="UP000765509"/>
    </source>
</evidence>
<dbReference type="PROSITE" id="PS50994">
    <property type="entry name" value="INTEGRASE"/>
    <property type="match status" value="1"/>
</dbReference>
<keyword evidence="1" id="KW-0694">RNA-binding</keyword>
<proteinExistence type="predicted"/>
<accession>A0A9Q3DC32</accession>
<name>A0A9Q3DC32_9BASI</name>
<dbReference type="Pfam" id="PF00665">
    <property type="entry name" value="rve"/>
    <property type="match status" value="1"/>
</dbReference>
<dbReference type="EMBL" id="AVOT02015073">
    <property type="protein sequence ID" value="MBW0499068.1"/>
    <property type="molecule type" value="Genomic_DNA"/>
</dbReference>
<dbReference type="OrthoDB" id="3227343at2759"/>
<dbReference type="GO" id="GO:0015074">
    <property type="term" value="P:DNA integration"/>
    <property type="evidence" value="ECO:0007669"/>
    <property type="project" value="InterPro"/>
</dbReference>
<dbReference type="InterPro" id="IPR001584">
    <property type="entry name" value="Integrase_cat-core"/>
</dbReference>
<dbReference type="AlphaFoldDB" id="A0A9Q3DC32"/>
<dbReference type="SUPFAM" id="SSF53098">
    <property type="entry name" value="Ribonuclease H-like"/>
    <property type="match status" value="1"/>
</dbReference>
<dbReference type="InterPro" id="IPR012337">
    <property type="entry name" value="RNaseH-like_sf"/>
</dbReference>
<evidence type="ECO:0000313" key="3">
    <source>
        <dbReference type="EMBL" id="MBW0499068.1"/>
    </source>
</evidence>
<dbReference type="InterPro" id="IPR036397">
    <property type="entry name" value="RNaseH_sf"/>
</dbReference>
<dbReference type="InterPro" id="IPR050951">
    <property type="entry name" value="Retrovirus_Pol_polyprotein"/>
</dbReference>
<dbReference type="GO" id="GO:0005634">
    <property type="term" value="C:nucleus"/>
    <property type="evidence" value="ECO:0007669"/>
    <property type="project" value="UniProtKB-ARBA"/>
</dbReference>
<evidence type="ECO:0000259" key="2">
    <source>
        <dbReference type="PROSITE" id="PS50994"/>
    </source>
</evidence>